<evidence type="ECO:0000313" key="1">
    <source>
        <dbReference type="EnsemblMetazoa" id="AATE002997-PA.1"/>
    </source>
</evidence>
<accession>A0A182IPH4</accession>
<sequence length="108" mass="12641">MERFEDDDEVFKLYLRKPTPNRSPGMNVLLHSSHSCGRSFEWRLMCNRCCELVANVAGQSPQLNGLSPECTRRCSFRLPRWEKRFEQNSHSNGFTPLCQFRCTSRLVL</sequence>
<protein>
    <submittedName>
        <fullName evidence="1">Uncharacterized protein</fullName>
    </submittedName>
</protein>
<proteinExistence type="predicted"/>
<dbReference type="EnsemblMetazoa" id="AATE002997-RA">
    <property type="protein sequence ID" value="AATE002997-PA.1"/>
    <property type="gene ID" value="AATE002997"/>
</dbReference>
<organism evidence="1">
    <name type="scientific">Anopheles atroparvus</name>
    <name type="common">European mosquito</name>
    <dbReference type="NCBI Taxonomy" id="41427"/>
    <lineage>
        <taxon>Eukaryota</taxon>
        <taxon>Metazoa</taxon>
        <taxon>Ecdysozoa</taxon>
        <taxon>Arthropoda</taxon>
        <taxon>Hexapoda</taxon>
        <taxon>Insecta</taxon>
        <taxon>Pterygota</taxon>
        <taxon>Neoptera</taxon>
        <taxon>Endopterygota</taxon>
        <taxon>Diptera</taxon>
        <taxon>Nematocera</taxon>
        <taxon>Culicoidea</taxon>
        <taxon>Culicidae</taxon>
        <taxon>Anophelinae</taxon>
        <taxon>Anopheles</taxon>
    </lineage>
</organism>
<dbReference type="AlphaFoldDB" id="A0A182IPH4"/>
<name>A0A182IPH4_ANOAO</name>
<reference evidence="1" key="1">
    <citation type="submission" date="2022-08" db="UniProtKB">
        <authorList>
            <consortium name="EnsemblMetazoa"/>
        </authorList>
    </citation>
    <scope>IDENTIFICATION</scope>
    <source>
        <strain evidence="1">EBRO</strain>
    </source>
</reference>
<dbReference type="VEuPathDB" id="VectorBase:AATE002997"/>